<organism evidence="1 2">
    <name type="scientific">Lolium multiflorum</name>
    <name type="common">Italian ryegrass</name>
    <name type="synonym">Lolium perenne subsp. multiflorum</name>
    <dbReference type="NCBI Taxonomy" id="4521"/>
    <lineage>
        <taxon>Eukaryota</taxon>
        <taxon>Viridiplantae</taxon>
        <taxon>Streptophyta</taxon>
        <taxon>Embryophyta</taxon>
        <taxon>Tracheophyta</taxon>
        <taxon>Spermatophyta</taxon>
        <taxon>Magnoliopsida</taxon>
        <taxon>Liliopsida</taxon>
        <taxon>Poales</taxon>
        <taxon>Poaceae</taxon>
        <taxon>BOP clade</taxon>
        <taxon>Pooideae</taxon>
        <taxon>Poodae</taxon>
        <taxon>Poeae</taxon>
        <taxon>Poeae Chloroplast Group 2 (Poeae type)</taxon>
        <taxon>Loliodinae</taxon>
        <taxon>Loliinae</taxon>
        <taxon>Lolium</taxon>
    </lineage>
</organism>
<keyword evidence="2" id="KW-1185">Reference proteome</keyword>
<comment type="caution">
    <text evidence="1">The sequence shown here is derived from an EMBL/GenBank/DDBJ whole genome shotgun (WGS) entry which is preliminary data.</text>
</comment>
<dbReference type="PANTHER" id="PTHR36382:SF2">
    <property type="entry name" value="OS04G0635700 PROTEIN"/>
    <property type="match status" value="1"/>
</dbReference>
<reference evidence="1" key="1">
    <citation type="submission" date="2023-07" db="EMBL/GenBank/DDBJ databases">
        <title>A chromosome-level genome assembly of Lolium multiflorum.</title>
        <authorList>
            <person name="Chen Y."/>
            <person name="Copetti D."/>
            <person name="Kolliker R."/>
            <person name="Studer B."/>
        </authorList>
    </citation>
    <scope>NUCLEOTIDE SEQUENCE</scope>
    <source>
        <strain evidence="1">02402/16</strain>
        <tissue evidence="1">Leaf</tissue>
    </source>
</reference>
<sequence length="155" mass="16924">MQQGMLTACKPCARRPAALLLSRPSLARAFPCTPAAIAEVGQRKLGAASRLVFRRRCQEDKQQSGGGGGGKPEKRTFLSLEEAGLVEMSGLSTHERFLCRLTISSLNLLRVISEQEGVAIEDLNAGRVCDWFLKDKLKQEQNIGSAVLQWDDPAV</sequence>
<name>A0AAD8WYH0_LOLMU</name>
<accession>A0AAD8WYH0</accession>
<evidence type="ECO:0000313" key="1">
    <source>
        <dbReference type="EMBL" id="KAK1685712.1"/>
    </source>
</evidence>
<proteinExistence type="predicted"/>
<dbReference type="EMBL" id="JAUUTY010000002">
    <property type="protein sequence ID" value="KAK1685712.1"/>
    <property type="molecule type" value="Genomic_DNA"/>
</dbReference>
<dbReference type="Proteomes" id="UP001231189">
    <property type="component" value="Unassembled WGS sequence"/>
</dbReference>
<dbReference type="PANTHER" id="PTHR36382">
    <property type="entry name" value="OSJNBA0043L09.26 PROTEIN"/>
    <property type="match status" value="1"/>
</dbReference>
<gene>
    <name evidence="1" type="ORF">QYE76_046560</name>
</gene>
<evidence type="ECO:0000313" key="2">
    <source>
        <dbReference type="Proteomes" id="UP001231189"/>
    </source>
</evidence>
<dbReference type="AlphaFoldDB" id="A0AAD8WYH0"/>
<protein>
    <submittedName>
        <fullName evidence="1">Uncharacterized protein</fullName>
    </submittedName>
</protein>